<organism evidence="6 7">
    <name type="scientific">Ramlibacter agri</name>
    <dbReference type="NCBI Taxonomy" id="2728837"/>
    <lineage>
        <taxon>Bacteria</taxon>
        <taxon>Pseudomonadati</taxon>
        <taxon>Pseudomonadota</taxon>
        <taxon>Betaproteobacteria</taxon>
        <taxon>Burkholderiales</taxon>
        <taxon>Comamonadaceae</taxon>
        <taxon>Ramlibacter</taxon>
    </lineage>
</organism>
<feature type="chain" id="PRO_5032848405" evidence="4">
    <location>
        <begin position="22"/>
        <end position="331"/>
    </location>
</feature>
<dbReference type="EMBL" id="JABBFX010000001">
    <property type="protein sequence ID" value="NML43191.1"/>
    <property type="molecule type" value="Genomic_DNA"/>
</dbReference>
<keyword evidence="3 4" id="KW-0732">Signal</keyword>
<comment type="similarity">
    <text evidence="2">Belongs to the bacterial solute-binding protein SsuA/TauA family.</text>
</comment>
<dbReference type="RefSeq" id="WP_169417415.1">
    <property type="nucleotide sequence ID" value="NZ_JABBFX010000001.1"/>
</dbReference>
<gene>
    <name evidence="6" type="ORF">HHL11_05475</name>
</gene>
<dbReference type="GO" id="GO:0042918">
    <property type="term" value="P:alkanesulfonate transmembrane transport"/>
    <property type="evidence" value="ECO:0007669"/>
    <property type="project" value="TreeGrafter"/>
</dbReference>
<name>A0A848H0P3_9BURK</name>
<feature type="signal peptide" evidence="4">
    <location>
        <begin position="1"/>
        <end position="21"/>
    </location>
</feature>
<evidence type="ECO:0000313" key="7">
    <source>
        <dbReference type="Proteomes" id="UP000541185"/>
    </source>
</evidence>
<sequence>MRRALGPLLVVLALASGMAGAGEAKTILIVAGTEKQIFLPAILAERLGYFRDEGLDVELQSEPSGVRAADVLLAGSAHGVIGSYDHTIDLQAKGKSVQSVVQLAIAPGEVELVASRAADRIRSPADFKGVALGVTGLGSSTSFLTQYLALTHGLRLADLNLVPVGAGAPFTQAMRQGRIDAGMTTEPTASLLLASGDAKVLVDLRTPEGTHKALGGLYPFSCLYMETRWIRKHPEQVQKLVNAFVRTLRFMAGHSAAEIAAQLPPEMLGGNPAIYVQSLAGSKAMFTADGLMPEAGPATVLRALQTVNFAVRNKPVDLRETYTTDFVRAAH</sequence>
<dbReference type="Pfam" id="PF09084">
    <property type="entry name" value="NMT1"/>
    <property type="match status" value="1"/>
</dbReference>
<dbReference type="Gene3D" id="3.40.190.10">
    <property type="entry name" value="Periplasmic binding protein-like II"/>
    <property type="match status" value="2"/>
</dbReference>
<dbReference type="GO" id="GO:0042597">
    <property type="term" value="C:periplasmic space"/>
    <property type="evidence" value="ECO:0007669"/>
    <property type="project" value="UniProtKB-SubCell"/>
</dbReference>
<dbReference type="SUPFAM" id="SSF53850">
    <property type="entry name" value="Periplasmic binding protein-like II"/>
    <property type="match status" value="1"/>
</dbReference>
<proteinExistence type="inferred from homology"/>
<reference evidence="6 7" key="1">
    <citation type="submission" date="2020-04" db="EMBL/GenBank/DDBJ databases">
        <title>Ramlibacter sp. G-1-2-2 isolated from soil.</title>
        <authorList>
            <person name="Dahal R.H."/>
        </authorList>
    </citation>
    <scope>NUCLEOTIDE SEQUENCE [LARGE SCALE GENOMIC DNA]</scope>
    <source>
        <strain evidence="6 7">G-1-2-2</strain>
    </source>
</reference>
<dbReference type="PANTHER" id="PTHR30024">
    <property type="entry name" value="ALIPHATIC SULFONATES-BINDING PROTEIN-RELATED"/>
    <property type="match status" value="1"/>
</dbReference>
<dbReference type="PANTHER" id="PTHR30024:SF47">
    <property type="entry name" value="TAURINE-BINDING PERIPLASMIC PROTEIN"/>
    <property type="match status" value="1"/>
</dbReference>
<dbReference type="AlphaFoldDB" id="A0A848H0P3"/>
<accession>A0A848H0P3</accession>
<comment type="caution">
    <text evidence="6">The sequence shown here is derived from an EMBL/GenBank/DDBJ whole genome shotgun (WGS) entry which is preliminary data.</text>
</comment>
<comment type="subcellular location">
    <subcellularLocation>
        <location evidence="1">Periplasm</location>
    </subcellularLocation>
</comment>
<evidence type="ECO:0000256" key="1">
    <source>
        <dbReference type="ARBA" id="ARBA00004418"/>
    </source>
</evidence>
<evidence type="ECO:0000259" key="5">
    <source>
        <dbReference type="Pfam" id="PF09084"/>
    </source>
</evidence>
<feature type="domain" description="SsuA/THI5-like" evidence="5">
    <location>
        <begin position="38"/>
        <end position="254"/>
    </location>
</feature>
<evidence type="ECO:0000256" key="2">
    <source>
        <dbReference type="ARBA" id="ARBA00010742"/>
    </source>
</evidence>
<evidence type="ECO:0000256" key="4">
    <source>
        <dbReference type="SAM" id="SignalP"/>
    </source>
</evidence>
<evidence type="ECO:0000256" key="3">
    <source>
        <dbReference type="ARBA" id="ARBA00022729"/>
    </source>
</evidence>
<dbReference type="InterPro" id="IPR015168">
    <property type="entry name" value="SsuA/THI5"/>
</dbReference>
<evidence type="ECO:0000313" key="6">
    <source>
        <dbReference type="EMBL" id="NML43191.1"/>
    </source>
</evidence>
<protein>
    <submittedName>
        <fullName evidence="6">ABC transporter substrate-binding protein</fullName>
    </submittedName>
</protein>
<dbReference type="Proteomes" id="UP000541185">
    <property type="component" value="Unassembled WGS sequence"/>
</dbReference>
<keyword evidence="7" id="KW-1185">Reference proteome</keyword>